<proteinExistence type="predicted"/>
<dbReference type="GO" id="GO:0008168">
    <property type="term" value="F:methyltransferase activity"/>
    <property type="evidence" value="ECO:0007669"/>
    <property type="project" value="UniProtKB-KW"/>
</dbReference>
<sequence length="223" mass="25321">MSVLEGLFPEVAAGGFTRMEARIQFYSRVRALLEPNHHVLEFGAGRGKFHYLESDPLKRITDISRIPARYALFDVDPVVLENPTSEDRHVAAVGESLPFEDDSFDIVLAWMVLEHITDPDFYASELGRILKPGGWLCAVTPNKWGYFSVGARLIPERLHGTFLRRLVPHKKAEDGFETVYKLNTLAALERHFPAPDFSHHSYYYDPGPGYFGRSMTLARIIRA</sequence>
<dbReference type="RefSeq" id="WP_183949864.1">
    <property type="nucleotide sequence ID" value="NZ_CABFWE030000005.1"/>
</dbReference>
<dbReference type="GO" id="GO:0032259">
    <property type="term" value="P:methylation"/>
    <property type="evidence" value="ECO:0007669"/>
    <property type="project" value="UniProtKB-KW"/>
</dbReference>
<accession>A0ABN7JQJ8</accession>
<name>A0ABN7JQJ8_9HYPH</name>
<dbReference type="Proteomes" id="UP000601041">
    <property type="component" value="Unassembled WGS sequence"/>
</dbReference>
<keyword evidence="1" id="KW-0489">Methyltransferase</keyword>
<keyword evidence="2" id="KW-1185">Reference proteome</keyword>
<reference evidence="1 2" key="1">
    <citation type="submission" date="2020-11" db="EMBL/GenBank/DDBJ databases">
        <authorList>
            <person name="Lassalle F."/>
        </authorList>
    </citation>
    <scope>NUCLEOTIDE SEQUENCE [LARGE SCALE GENOMIC DNA]</scope>
    <source>
        <strain evidence="1 2">AB21</strain>
    </source>
</reference>
<dbReference type="Pfam" id="PF13489">
    <property type="entry name" value="Methyltransf_23"/>
    <property type="match status" value="1"/>
</dbReference>
<dbReference type="EMBL" id="CABFWE030000005">
    <property type="protein sequence ID" value="CAD7040211.1"/>
    <property type="molecule type" value="Genomic_DNA"/>
</dbReference>
<protein>
    <submittedName>
        <fullName evidence="1">Class I SAM-dependent methyltransferase</fullName>
    </submittedName>
</protein>
<gene>
    <name evidence="1" type="ORF">RHAB21_03019</name>
</gene>
<evidence type="ECO:0000313" key="2">
    <source>
        <dbReference type="Proteomes" id="UP000601041"/>
    </source>
</evidence>
<comment type="caution">
    <text evidence="1">The sequence shown here is derived from an EMBL/GenBank/DDBJ whole genome shotgun (WGS) entry which is preliminary data.</text>
</comment>
<dbReference type="InterPro" id="IPR029063">
    <property type="entry name" value="SAM-dependent_MTases_sf"/>
</dbReference>
<evidence type="ECO:0000313" key="1">
    <source>
        <dbReference type="EMBL" id="CAD7040211.1"/>
    </source>
</evidence>
<organism evidence="1 2">
    <name type="scientific">Pseudorhizobium halotolerans</name>
    <dbReference type="NCBI Taxonomy" id="1233081"/>
    <lineage>
        <taxon>Bacteria</taxon>
        <taxon>Pseudomonadati</taxon>
        <taxon>Pseudomonadota</taxon>
        <taxon>Alphaproteobacteria</taxon>
        <taxon>Hyphomicrobiales</taxon>
        <taxon>Rhizobiaceae</taxon>
        <taxon>Rhizobium/Agrobacterium group</taxon>
        <taxon>Pseudorhizobium</taxon>
    </lineage>
</organism>
<dbReference type="SUPFAM" id="SSF53335">
    <property type="entry name" value="S-adenosyl-L-methionine-dependent methyltransferases"/>
    <property type="match status" value="1"/>
</dbReference>
<keyword evidence="1" id="KW-0808">Transferase</keyword>
<dbReference type="Gene3D" id="3.40.50.150">
    <property type="entry name" value="Vaccinia Virus protein VP39"/>
    <property type="match status" value="1"/>
</dbReference>
<dbReference type="CDD" id="cd02440">
    <property type="entry name" value="AdoMet_MTases"/>
    <property type="match status" value="1"/>
</dbReference>